<sequence length="264" mass="29688">MAPTTPNSRTPQRRRAPAKPVGGKPEGVIKRSKTSSKAAPKNKKSPTFPFMRLPGELRNAIYTCCLTTPGELILEDRIKAARRVVTLANSGASLIPSILGVSKQIHAESAPMLYASNNIVLNNTQAMYTFLMQCGSHKTFITDLKIRGWGMTGSHKAMNHPAFGSLIGTTNLRKLHIDCSISWHGEPKKLASRFYRDAHYWLEDMARKMDKKDLVRMVEWVEQEETESQMNLGWRASRRGHGNGRLSEEKDLDAFRDELVKLLK</sequence>
<feature type="region of interest" description="Disordered" evidence="1">
    <location>
        <begin position="1"/>
        <end position="48"/>
    </location>
</feature>
<gene>
    <name evidence="2" type="ORF">M501DRAFT_995507</name>
</gene>
<proteinExistence type="predicted"/>
<reference evidence="2" key="1">
    <citation type="journal article" date="2020" name="Stud. Mycol.">
        <title>101 Dothideomycetes genomes: a test case for predicting lifestyles and emergence of pathogens.</title>
        <authorList>
            <person name="Haridas S."/>
            <person name="Albert R."/>
            <person name="Binder M."/>
            <person name="Bloem J."/>
            <person name="Labutti K."/>
            <person name="Salamov A."/>
            <person name="Andreopoulos B."/>
            <person name="Baker S."/>
            <person name="Barry K."/>
            <person name="Bills G."/>
            <person name="Bluhm B."/>
            <person name="Cannon C."/>
            <person name="Castanera R."/>
            <person name="Culley D."/>
            <person name="Daum C."/>
            <person name="Ezra D."/>
            <person name="Gonzalez J."/>
            <person name="Henrissat B."/>
            <person name="Kuo A."/>
            <person name="Liang C."/>
            <person name="Lipzen A."/>
            <person name="Lutzoni F."/>
            <person name="Magnuson J."/>
            <person name="Mondo S."/>
            <person name="Nolan M."/>
            <person name="Ohm R."/>
            <person name="Pangilinan J."/>
            <person name="Park H.-J."/>
            <person name="Ramirez L."/>
            <person name="Alfaro M."/>
            <person name="Sun H."/>
            <person name="Tritt A."/>
            <person name="Yoshinaga Y."/>
            <person name="Zwiers L.-H."/>
            <person name="Turgeon B."/>
            <person name="Goodwin S."/>
            <person name="Spatafora J."/>
            <person name="Crous P."/>
            <person name="Grigoriev I."/>
        </authorList>
    </citation>
    <scope>NUCLEOTIDE SEQUENCE</scope>
    <source>
        <strain evidence="2">CBS 101060</strain>
    </source>
</reference>
<name>A0A9P4S7K0_9PEZI</name>
<feature type="compositionally biased region" description="Basic residues" evidence="1">
    <location>
        <begin position="30"/>
        <end position="44"/>
    </location>
</feature>
<dbReference type="EMBL" id="MU006099">
    <property type="protein sequence ID" value="KAF2837557.1"/>
    <property type="molecule type" value="Genomic_DNA"/>
</dbReference>
<dbReference type="InterPro" id="IPR038883">
    <property type="entry name" value="AN11006-like"/>
</dbReference>
<keyword evidence="3" id="KW-1185">Reference proteome</keyword>
<feature type="compositionally biased region" description="Polar residues" evidence="1">
    <location>
        <begin position="1"/>
        <end position="10"/>
    </location>
</feature>
<evidence type="ECO:0000313" key="3">
    <source>
        <dbReference type="Proteomes" id="UP000799429"/>
    </source>
</evidence>
<dbReference type="PANTHER" id="PTHR42085">
    <property type="entry name" value="F-BOX DOMAIN-CONTAINING PROTEIN"/>
    <property type="match status" value="1"/>
</dbReference>
<protein>
    <submittedName>
        <fullName evidence="2">Uncharacterized protein</fullName>
    </submittedName>
</protein>
<dbReference type="AlphaFoldDB" id="A0A9P4S7K0"/>
<evidence type="ECO:0000256" key="1">
    <source>
        <dbReference type="SAM" id="MobiDB-lite"/>
    </source>
</evidence>
<organism evidence="2 3">
    <name type="scientific">Patellaria atrata CBS 101060</name>
    <dbReference type="NCBI Taxonomy" id="1346257"/>
    <lineage>
        <taxon>Eukaryota</taxon>
        <taxon>Fungi</taxon>
        <taxon>Dikarya</taxon>
        <taxon>Ascomycota</taxon>
        <taxon>Pezizomycotina</taxon>
        <taxon>Dothideomycetes</taxon>
        <taxon>Dothideomycetes incertae sedis</taxon>
        <taxon>Patellariales</taxon>
        <taxon>Patellariaceae</taxon>
        <taxon>Patellaria</taxon>
    </lineage>
</organism>
<evidence type="ECO:0000313" key="2">
    <source>
        <dbReference type="EMBL" id="KAF2837557.1"/>
    </source>
</evidence>
<dbReference type="Proteomes" id="UP000799429">
    <property type="component" value="Unassembled WGS sequence"/>
</dbReference>
<accession>A0A9P4S7K0</accession>
<comment type="caution">
    <text evidence="2">The sequence shown here is derived from an EMBL/GenBank/DDBJ whole genome shotgun (WGS) entry which is preliminary data.</text>
</comment>
<dbReference type="PANTHER" id="PTHR42085:SF8">
    <property type="entry name" value="F-BOX DOMAIN-CONTAINING PROTEIN"/>
    <property type="match status" value="1"/>
</dbReference>
<dbReference type="OrthoDB" id="5397846at2759"/>